<gene>
    <name evidence="1" type="ORF">M9Y10_011657</name>
</gene>
<reference evidence="1 2" key="1">
    <citation type="submission" date="2024-04" db="EMBL/GenBank/DDBJ databases">
        <title>Tritrichomonas musculus Genome.</title>
        <authorList>
            <person name="Alves-Ferreira E."/>
            <person name="Grigg M."/>
            <person name="Lorenzi H."/>
            <person name="Galac M."/>
        </authorList>
    </citation>
    <scope>NUCLEOTIDE SEQUENCE [LARGE SCALE GENOMIC DNA]</scope>
    <source>
        <strain evidence="1 2">EAF2021</strain>
    </source>
</reference>
<accession>A0ABR2IM90</accession>
<sequence length="149" mass="16162">MDNVLISTCLTGAPCRYNATGCITNKLQTLLNNFNLVAACAECMAGLPTPRTPSERVGSRVLMKTGEDVTEAFNRGADRVVEFAKSTNCKFAILKEKSPSCGSHKIYDGSFTGKVIDGQGVLAEKLRNAGIECYSEDDIDEVLRKYGKQ</sequence>
<name>A0ABR2IM90_9EUKA</name>
<dbReference type="Pfam" id="PF04463">
    <property type="entry name" value="2-thiour_desulf"/>
    <property type="match status" value="1"/>
</dbReference>
<comment type="caution">
    <text evidence="1">The sequence shown here is derived from an EMBL/GenBank/DDBJ whole genome shotgun (WGS) entry which is preliminary data.</text>
</comment>
<evidence type="ECO:0000313" key="1">
    <source>
        <dbReference type="EMBL" id="KAK8863963.1"/>
    </source>
</evidence>
<dbReference type="InterPro" id="IPR007553">
    <property type="entry name" value="2-thiour_desulf"/>
</dbReference>
<organism evidence="1 2">
    <name type="scientific">Tritrichomonas musculus</name>
    <dbReference type="NCBI Taxonomy" id="1915356"/>
    <lineage>
        <taxon>Eukaryota</taxon>
        <taxon>Metamonada</taxon>
        <taxon>Parabasalia</taxon>
        <taxon>Tritrichomonadida</taxon>
        <taxon>Tritrichomonadidae</taxon>
        <taxon>Tritrichomonas</taxon>
    </lineage>
</organism>
<dbReference type="PANTHER" id="PTHR30087">
    <property type="entry name" value="INNER MEMBRANE PROTEIN"/>
    <property type="match status" value="1"/>
</dbReference>
<dbReference type="EMBL" id="JAPFFF010000017">
    <property type="protein sequence ID" value="KAK8863963.1"/>
    <property type="molecule type" value="Genomic_DNA"/>
</dbReference>
<dbReference type="PANTHER" id="PTHR30087:SF1">
    <property type="entry name" value="HYPOTHETICAL CYTOSOLIC PROTEIN"/>
    <property type="match status" value="1"/>
</dbReference>
<proteinExistence type="predicted"/>
<evidence type="ECO:0000313" key="2">
    <source>
        <dbReference type="Proteomes" id="UP001470230"/>
    </source>
</evidence>
<keyword evidence="2" id="KW-1185">Reference proteome</keyword>
<protein>
    <recommendedName>
        <fullName evidence="3">DUF523 domain-containing protein</fullName>
    </recommendedName>
</protein>
<dbReference type="Proteomes" id="UP001470230">
    <property type="component" value="Unassembled WGS sequence"/>
</dbReference>
<evidence type="ECO:0008006" key="3">
    <source>
        <dbReference type="Google" id="ProtNLM"/>
    </source>
</evidence>